<comment type="caution">
    <text evidence="1">The sequence shown here is derived from an EMBL/GenBank/DDBJ whole genome shotgun (WGS) entry which is preliminary data.</text>
</comment>
<dbReference type="InterPro" id="IPR002636">
    <property type="entry name" value="DUF29"/>
</dbReference>
<accession>A0A7C3VQS8</accession>
<dbReference type="Pfam" id="PF01724">
    <property type="entry name" value="DUF29"/>
    <property type="match status" value="1"/>
</dbReference>
<gene>
    <name evidence="1" type="ORF">ENR15_06610</name>
</gene>
<evidence type="ECO:0000313" key="1">
    <source>
        <dbReference type="EMBL" id="HGG00316.1"/>
    </source>
</evidence>
<dbReference type="Gene3D" id="1.20.1220.20">
    <property type="entry name" value="Uncharcterised protein PF01724"/>
    <property type="match status" value="1"/>
</dbReference>
<protein>
    <submittedName>
        <fullName evidence="1">DUF29 domain-containing protein</fullName>
    </submittedName>
</protein>
<reference evidence="1" key="1">
    <citation type="journal article" date="2020" name="mSystems">
        <title>Genome- and Community-Level Interaction Insights into Carbon Utilization and Element Cycling Functions of Hydrothermarchaeota in Hydrothermal Sediment.</title>
        <authorList>
            <person name="Zhou Z."/>
            <person name="Liu Y."/>
            <person name="Xu W."/>
            <person name="Pan J."/>
            <person name="Luo Z.H."/>
            <person name="Li M."/>
        </authorList>
    </citation>
    <scope>NUCLEOTIDE SEQUENCE [LARGE SCALE GENOMIC DNA]</scope>
    <source>
        <strain evidence="1">SpSt-374</strain>
    </source>
</reference>
<organism evidence="1">
    <name type="scientific">Planktothricoides sp. SpSt-374</name>
    <dbReference type="NCBI Taxonomy" id="2282167"/>
    <lineage>
        <taxon>Bacteria</taxon>
        <taxon>Bacillati</taxon>
        <taxon>Cyanobacteriota</taxon>
        <taxon>Cyanophyceae</taxon>
        <taxon>Oscillatoriophycideae</taxon>
        <taxon>Oscillatoriales</taxon>
        <taxon>Oscillatoriaceae</taxon>
        <taxon>Planktothricoides</taxon>
    </lineage>
</organism>
<proteinExistence type="predicted"/>
<dbReference type="PANTHER" id="PTHR34235">
    <property type="entry name" value="SLR1203 PROTEIN-RELATED"/>
    <property type="match status" value="1"/>
</dbReference>
<dbReference type="AlphaFoldDB" id="A0A7C3VQS8"/>
<name>A0A7C3VQS8_9CYAN</name>
<dbReference type="PANTHER" id="PTHR34235:SF4">
    <property type="entry name" value="SLR0291 PROTEIN"/>
    <property type="match status" value="1"/>
</dbReference>
<dbReference type="EMBL" id="DSPX01000063">
    <property type="protein sequence ID" value="HGG00316.1"/>
    <property type="molecule type" value="Genomic_DNA"/>
</dbReference>
<sequence>MAENPEVKLYDLDFAQWVAATVAHLKAREFDRLDLPNLIEEIDSLGNRDKRELQSRLQVLLSHLLKRGYISSPNDFRGWELTIREQRRELQLLLEQSPSIKSYFLEIFTKSWQDAWEEVSSDYPGVELPLICPFPLDTDAILSHRFWAN</sequence>